<accession>A0ABM6RHY7</accession>
<dbReference type="Proteomes" id="UP000236536">
    <property type="component" value="Chromosome"/>
</dbReference>
<reference evidence="1 2" key="1">
    <citation type="journal article" date="2017" name="Genome Biol. Evol.">
        <title>Trajectories and Drivers of Genome Evolution in Surface-Associated Marine Phaeobacter.</title>
        <authorList>
            <person name="Freese H.M."/>
            <person name="Sikorski J."/>
            <person name="Bunk B."/>
            <person name="Scheuner C."/>
            <person name="Meier-Kolthoff J.P."/>
            <person name="Sproer C."/>
            <person name="Gram L."/>
            <person name="Overmann J."/>
        </authorList>
    </citation>
    <scope>NUCLEOTIDE SEQUENCE [LARGE SCALE GENOMIC DNA]</scope>
    <source>
        <strain evidence="1 2">P66</strain>
    </source>
</reference>
<proteinExistence type="predicted"/>
<evidence type="ECO:0000313" key="2">
    <source>
        <dbReference type="Proteomes" id="UP000236536"/>
    </source>
</evidence>
<dbReference type="InterPro" id="IPR021686">
    <property type="entry name" value="DUF3268"/>
</dbReference>
<reference evidence="1 2" key="2">
    <citation type="journal article" date="2017" name="Int. J. Syst. Evol. Microbiol.">
        <title>Adaptation of Surface-Associated Bacteria to the Open Ocean: A Genomically Distinct Subpopulation of Phaeobacter gallaeciensis Colonizes Pacific Mesozooplankton.</title>
        <authorList>
            <person name="Freese H.M."/>
            <person name="Methner A."/>
            <person name="Overmann J."/>
        </authorList>
    </citation>
    <scope>NUCLEOTIDE SEQUENCE [LARGE SCALE GENOMIC DNA]</scope>
    <source>
        <strain evidence="1 2">P66</strain>
    </source>
</reference>
<protein>
    <submittedName>
        <fullName evidence="1">Uncharacterized protein</fullName>
    </submittedName>
</protein>
<evidence type="ECO:0000313" key="1">
    <source>
        <dbReference type="EMBL" id="AUQ96001.1"/>
    </source>
</evidence>
<keyword evidence="2" id="KW-1185">Reference proteome</keyword>
<gene>
    <name evidence="1" type="ORF">PhaeoP66_03259</name>
</gene>
<dbReference type="EMBL" id="CP010705">
    <property type="protein sequence ID" value="AUQ96001.1"/>
    <property type="molecule type" value="Genomic_DNA"/>
</dbReference>
<sequence>MPSDDIDWLALSRAQYVANWGQQTRRRRGSGRNSDLKNARHEAHLAFDPIWRRGYMTRTQAYQWLAIQMQWPRGDCHMGMMTCDECKRVVQIARKYLKRRT</sequence>
<name>A0ABM6RHY7_9RHOB</name>
<dbReference type="Pfam" id="PF11672">
    <property type="entry name" value="DUF3268"/>
    <property type="match status" value="1"/>
</dbReference>
<organism evidence="1 2">
    <name type="scientific">Phaeobacter inhibens</name>
    <dbReference type="NCBI Taxonomy" id="221822"/>
    <lineage>
        <taxon>Bacteria</taxon>
        <taxon>Pseudomonadati</taxon>
        <taxon>Pseudomonadota</taxon>
        <taxon>Alphaproteobacteria</taxon>
        <taxon>Rhodobacterales</taxon>
        <taxon>Roseobacteraceae</taxon>
        <taxon>Phaeobacter</taxon>
    </lineage>
</organism>
<dbReference type="RefSeq" id="WP_102875015.1">
    <property type="nucleotide sequence ID" value="NZ_CP010705.1"/>
</dbReference>